<dbReference type="InterPro" id="IPR056764">
    <property type="entry name" value="LbH_EIF2B3/5"/>
</dbReference>
<feature type="compositionally biased region" description="Basic and acidic residues" evidence="7">
    <location>
        <begin position="487"/>
        <end position="499"/>
    </location>
</feature>
<comment type="caution">
    <text evidence="9">The sequence shown here is derived from an EMBL/GenBank/DDBJ whole genome shotgun (WGS) entry which is preliminary data.</text>
</comment>
<feature type="domain" description="W2" evidence="8">
    <location>
        <begin position="558"/>
        <end position="731"/>
    </location>
</feature>
<evidence type="ECO:0000256" key="1">
    <source>
        <dbReference type="ARBA" id="ARBA00004514"/>
    </source>
</evidence>
<dbReference type="AlphaFoldDB" id="A0A286UVP7"/>
<dbReference type="SUPFAM" id="SSF53448">
    <property type="entry name" value="Nucleotide-diphospho-sugar transferases"/>
    <property type="match status" value="1"/>
</dbReference>
<sequence length="740" mass="81231">MTSRRRSRTGASNGDLEFLILISIRDGPKGCRKRQWFWPGRRGGLCNAPLLDWTFESLALAGVKEIYVVCRSHAEKVKAAIANSKWSRPNTGIKITPIVTAKEAFSPGDAMRDIYTHGIITSDFVLVQGDLVSNVRIDEVVRLHKERRRTNRDIIMTMVVKESGVMHRTRPRGETAVFVLDSKTQECLHYEPVKGYPPQSHAHLPREILSKHAELEIRNDLIDCGIDICSVEVPSLFQDNFDYQDIRSDFVQGVLTSDLLMKNIHCHVITDGYAARVKDTKSYASVSKDILSRWTFPLVPDDNHPGCATTSYDHSRGNRYLSIGVPPHLARASYVGPMTLLGPGSSIASDARVSGSVLGANCVLEQGAVVSDSYLWDGVRVEEGAVIEGSVLGKNVTVLRGSRVERGCLIADDVIIGPDAHLRRLTRVSKKRDQQADEEEDEEEDSDYEDAEAAQTDELRACLGPQSNGILWPDNTPDSDEDEDEANERINQRLLRLGDDASDLELSDGGSITSSESESSDDSEDEFDGNILGLSLSHSATSLMHDGTGVSVSLLADAQAEREFRAEVSASLARAFSEGHSVDNAAVELKTLRMASNVPLRRVREAVVAGIVDLIPIVSDSPARQRAEIAKVMDRWGELINLIGGVDAVETVSVLQEHCSQSSHLGLFGQILAALYQGDIVDEDDIRAWHAMPESRGSGEGAAAENMRRCWAVGRKMIEQLNEQSDSDEEEGSDGDDESE</sequence>
<comment type="subunit">
    <text evidence="6">Component of the translation initiation factor 2B (eIF2B) complex which is a heterodecamer of two sets of five different subunits: alpha, beta, gamma, delta and epsilon. Subunits alpha, beta and delta comprise a regulatory subcomplex and subunits epsilon and gamma comprise a catalytic subcomplex. Within the complex, the hexameric regulatory complex resides at the center, with the two heterodimeric catalytic subcomplexes bound on opposite sides.</text>
</comment>
<evidence type="ECO:0000256" key="2">
    <source>
        <dbReference type="ARBA" id="ARBA00007878"/>
    </source>
</evidence>
<feature type="compositionally biased region" description="Acidic residues" evidence="7">
    <location>
        <begin position="725"/>
        <end position="740"/>
    </location>
</feature>
<evidence type="ECO:0000256" key="3">
    <source>
        <dbReference type="ARBA" id="ARBA00022490"/>
    </source>
</evidence>
<dbReference type="Gene3D" id="3.90.550.10">
    <property type="entry name" value="Spore Coat Polysaccharide Biosynthesis Protein SpsA, Chain A"/>
    <property type="match status" value="1"/>
</dbReference>
<feature type="compositionally biased region" description="Acidic residues" evidence="7">
    <location>
        <begin position="477"/>
        <end position="486"/>
    </location>
</feature>
<evidence type="ECO:0000256" key="7">
    <source>
        <dbReference type="SAM" id="MobiDB-lite"/>
    </source>
</evidence>
<comment type="subcellular location">
    <subcellularLocation>
        <location evidence="1">Cytoplasm</location>
        <location evidence="1">Cytosol</location>
    </subcellularLocation>
</comment>
<dbReference type="CDD" id="cd11558">
    <property type="entry name" value="W2_eIF2B_epsilon"/>
    <property type="match status" value="1"/>
</dbReference>
<evidence type="ECO:0000256" key="5">
    <source>
        <dbReference type="ARBA" id="ARBA00044345"/>
    </source>
</evidence>
<dbReference type="InterPro" id="IPR044123">
    <property type="entry name" value="W2_eIF2B_epsilon"/>
</dbReference>
<dbReference type="GO" id="GO:0005085">
    <property type="term" value="F:guanyl-nucleotide exchange factor activity"/>
    <property type="evidence" value="ECO:0007669"/>
    <property type="project" value="InterPro"/>
</dbReference>
<evidence type="ECO:0000259" key="8">
    <source>
        <dbReference type="PROSITE" id="PS51363"/>
    </source>
</evidence>
<keyword evidence="3" id="KW-0963">Cytoplasm</keyword>
<dbReference type="Proteomes" id="UP000217199">
    <property type="component" value="Unassembled WGS sequence"/>
</dbReference>
<organism evidence="9 10">
    <name type="scientific">Pyrrhoderma noxium</name>
    <dbReference type="NCBI Taxonomy" id="2282107"/>
    <lineage>
        <taxon>Eukaryota</taxon>
        <taxon>Fungi</taxon>
        <taxon>Dikarya</taxon>
        <taxon>Basidiomycota</taxon>
        <taxon>Agaricomycotina</taxon>
        <taxon>Agaricomycetes</taxon>
        <taxon>Hymenochaetales</taxon>
        <taxon>Hymenochaetaceae</taxon>
        <taxon>Pyrrhoderma</taxon>
    </lineage>
</organism>
<proteinExistence type="inferred from homology"/>
<dbReference type="InterPro" id="IPR051956">
    <property type="entry name" value="eIF2B_epsilon"/>
</dbReference>
<dbReference type="InParanoid" id="A0A286UVP7"/>
<keyword evidence="9" id="KW-0808">Transferase</keyword>
<dbReference type="GO" id="GO:0003743">
    <property type="term" value="F:translation initiation factor activity"/>
    <property type="evidence" value="ECO:0007669"/>
    <property type="project" value="TreeGrafter"/>
</dbReference>
<name>A0A286UVP7_9AGAM</name>
<dbReference type="GO" id="GO:0031369">
    <property type="term" value="F:translation initiation factor binding"/>
    <property type="evidence" value="ECO:0007669"/>
    <property type="project" value="InterPro"/>
</dbReference>
<evidence type="ECO:0000256" key="4">
    <source>
        <dbReference type="ARBA" id="ARBA00044144"/>
    </source>
</evidence>
<dbReference type="InterPro" id="IPR035543">
    <property type="entry name" value="eIF-2B_epsilon_N"/>
</dbReference>
<feature type="region of interest" description="Disordered" evidence="7">
    <location>
        <begin position="719"/>
        <end position="740"/>
    </location>
</feature>
<dbReference type="GO" id="GO:0005829">
    <property type="term" value="C:cytosol"/>
    <property type="evidence" value="ECO:0007669"/>
    <property type="project" value="UniProtKB-SubCell"/>
</dbReference>
<evidence type="ECO:0000313" key="10">
    <source>
        <dbReference type="Proteomes" id="UP000217199"/>
    </source>
</evidence>
<comment type="similarity">
    <text evidence="2">Belongs to the eIF-2B gamma/epsilon subunits family.</text>
</comment>
<dbReference type="Pfam" id="PF25084">
    <property type="entry name" value="LbH_EIF2B"/>
    <property type="match status" value="1"/>
</dbReference>
<dbReference type="InterPro" id="IPR003307">
    <property type="entry name" value="W2_domain"/>
</dbReference>
<dbReference type="PANTHER" id="PTHR45887:SF1">
    <property type="entry name" value="TRANSLATION INITIATION FACTOR EIF-2B SUBUNIT EPSILON"/>
    <property type="match status" value="1"/>
</dbReference>
<keyword evidence="10" id="KW-1185">Reference proteome</keyword>
<dbReference type="InterPro" id="IPR016024">
    <property type="entry name" value="ARM-type_fold"/>
</dbReference>
<dbReference type="Pfam" id="PF02020">
    <property type="entry name" value="W2"/>
    <property type="match status" value="1"/>
</dbReference>
<feature type="compositionally biased region" description="Acidic residues" evidence="7">
    <location>
        <begin position="518"/>
        <end position="528"/>
    </location>
</feature>
<dbReference type="FunCoup" id="A0A286UVP7">
    <property type="interactions" value="676"/>
</dbReference>
<dbReference type="CDD" id="cd04197">
    <property type="entry name" value="eIF-2B_epsilon_N"/>
    <property type="match status" value="1"/>
</dbReference>
<dbReference type="STRING" id="2282107.A0A286UVP7"/>
<dbReference type="InterPro" id="IPR029044">
    <property type="entry name" value="Nucleotide-diphossugar_trans"/>
</dbReference>
<protein>
    <recommendedName>
        <fullName evidence="4">Translation initiation factor eIF2B subunit epsilon</fullName>
    </recommendedName>
    <alternativeName>
        <fullName evidence="5">eIF2B GDP-GTP exchange factor subunit epsilon</fullName>
    </alternativeName>
</protein>
<dbReference type="EMBL" id="NBII01000001">
    <property type="protein sequence ID" value="PAV23631.1"/>
    <property type="molecule type" value="Genomic_DNA"/>
</dbReference>
<feature type="compositionally biased region" description="Low complexity" evidence="7">
    <location>
        <begin position="507"/>
        <end position="517"/>
    </location>
</feature>
<feature type="region of interest" description="Disordered" evidence="7">
    <location>
        <begin position="427"/>
        <end position="530"/>
    </location>
</feature>
<dbReference type="Gene3D" id="2.160.10.10">
    <property type="entry name" value="Hexapeptide repeat proteins"/>
    <property type="match status" value="1"/>
</dbReference>
<dbReference type="OrthoDB" id="424572at2759"/>
<accession>A0A286UVP7</accession>
<evidence type="ECO:0000256" key="6">
    <source>
        <dbReference type="ARBA" id="ARBA00046432"/>
    </source>
</evidence>
<dbReference type="GO" id="GO:0016740">
    <property type="term" value="F:transferase activity"/>
    <property type="evidence" value="ECO:0007669"/>
    <property type="project" value="UniProtKB-KW"/>
</dbReference>
<dbReference type="GO" id="GO:0005851">
    <property type="term" value="C:eukaryotic translation initiation factor 2B complex"/>
    <property type="evidence" value="ECO:0007669"/>
    <property type="project" value="TreeGrafter"/>
</dbReference>
<dbReference type="PANTHER" id="PTHR45887">
    <property type="entry name" value="TRANSLATION INITIATION FACTOR EIF-2B SUBUNIT EPSILON"/>
    <property type="match status" value="1"/>
</dbReference>
<dbReference type="PROSITE" id="PS51363">
    <property type="entry name" value="W2"/>
    <property type="match status" value="1"/>
</dbReference>
<dbReference type="SUPFAM" id="SSF48371">
    <property type="entry name" value="ARM repeat"/>
    <property type="match status" value="1"/>
</dbReference>
<feature type="compositionally biased region" description="Acidic residues" evidence="7">
    <location>
        <begin position="436"/>
        <end position="452"/>
    </location>
</feature>
<dbReference type="Gene3D" id="1.25.40.180">
    <property type="match status" value="1"/>
</dbReference>
<reference evidence="9 10" key="1">
    <citation type="journal article" date="2017" name="Mol. Ecol.">
        <title>Comparative and population genomic landscape of Phellinus noxius: A hypervariable fungus causing root rot in trees.</title>
        <authorList>
            <person name="Chung C.L."/>
            <person name="Lee T.J."/>
            <person name="Akiba M."/>
            <person name="Lee H.H."/>
            <person name="Kuo T.H."/>
            <person name="Liu D."/>
            <person name="Ke H.M."/>
            <person name="Yokoi T."/>
            <person name="Roa M.B."/>
            <person name="Lu M.J."/>
            <person name="Chang Y.Y."/>
            <person name="Ann P.J."/>
            <person name="Tsai J.N."/>
            <person name="Chen C.Y."/>
            <person name="Tzean S.S."/>
            <person name="Ota Y."/>
            <person name="Hattori T."/>
            <person name="Sahashi N."/>
            <person name="Liou R.F."/>
            <person name="Kikuchi T."/>
            <person name="Tsai I.J."/>
        </authorList>
    </citation>
    <scope>NUCLEOTIDE SEQUENCE [LARGE SCALE GENOMIC DNA]</scope>
    <source>
        <strain evidence="9 10">FFPRI411160</strain>
    </source>
</reference>
<gene>
    <name evidence="9" type="ORF">PNOK_0069900</name>
</gene>
<evidence type="ECO:0000313" key="9">
    <source>
        <dbReference type="EMBL" id="PAV23631.1"/>
    </source>
</evidence>